<dbReference type="AlphaFoldDB" id="A0AAW0GG59"/>
<name>A0AAW0GG59_9APHY</name>
<dbReference type="EMBL" id="JASBNA010000006">
    <property type="protein sequence ID" value="KAK7690704.1"/>
    <property type="molecule type" value="Genomic_DNA"/>
</dbReference>
<proteinExistence type="predicted"/>
<organism evidence="1 2">
    <name type="scientific">Cerrena zonata</name>
    <dbReference type="NCBI Taxonomy" id="2478898"/>
    <lineage>
        <taxon>Eukaryota</taxon>
        <taxon>Fungi</taxon>
        <taxon>Dikarya</taxon>
        <taxon>Basidiomycota</taxon>
        <taxon>Agaricomycotina</taxon>
        <taxon>Agaricomycetes</taxon>
        <taxon>Polyporales</taxon>
        <taxon>Cerrenaceae</taxon>
        <taxon>Cerrena</taxon>
    </lineage>
</organism>
<dbReference type="Proteomes" id="UP001385951">
    <property type="component" value="Unassembled WGS sequence"/>
</dbReference>
<evidence type="ECO:0000313" key="2">
    <source>
        <dbReference type="Proteomes" id="UP001385951"/>
    </source>
</evidence>
<comment type="caution">
    <text evidence="1">The sequence shown here is derived from an EMBL/GenBank/DDBJ whole genome shotgun (WGS) entry which is preliminary data.</text>
</comment>
<gene>
    <name evidence="1" type="ORF">QCA50_005803</name>
</gene>
<sequence length="107" mass="12166">MPVISDDFRFDPTSVKDHFMAAYPVLIPVYLLHFPVEVGSDYSDDLTVVIEAYQRDGNYTMSNIMVDLYKEVAPMLPFDTLKRNLAAVEKLEFFRYGPGAHGIMRAA</sequence>
<protein>
    <submittedName>
        <fullName evidence="1">Uncharacterized protein</fullName>
    </submittedName>
</protein>
<accession>A0AAW0GG59</accession>
<evidence type="ECO:0000313" key="1">
    <source>
        <dbReference type="EMBL" id="KAK7690704.1"/>
    </source>
</evidence>
<keyword evidence="2" id="KW-1185">Reference proteome</keyword>
<reference evidence="1 2" key="1">
    <citation type="submission" date="2022-09" db="EMBL/GenBank/DDBJ databases">
        <authorList>
            <person name="Palmer J.M."/>
        </authorList>
    </citation>
    <scope>NUCLEOTIDE SEQUENCE [LARGE SCALE GENOMIC DNA]</scope>
    <source>
        <strain evidence="1 2">DSM 7382</strain>
    </source>
</reference>